<dbReference type="EMBL" id="MT144610">
    <property type="protein sequence ID" value="QJH94956.1"/>
    <property type="molecule type" value="Genomic_DNA"/>
</dbReference>
<sequence length="230" mass="25632">MSEDGIISSSSEASAVGFKAVQKVMGTLNSLVRKESNFKNDDGSPAKDQVEISIDDAIVLEMRDNQPIPELKEDRFVDWMAYAKRGEQPTKQSSFVRGFVKSAEQLQEARGKSGQGWRELVGQLVTIERKPIAYTFDKGTDKERKEEFPVWHFVENEDSVEGSDDYVAKIVVGKTPQMAARDLMMDVRTKNNTELRTAVRNQQPIVGLEVIDGKYQQPGTGGVEDPANDS</sequence>
<organism evidence="1">
    <name type="scientific">viral metagenome</name>
    <dbReference type="NCBI Taxonomy" id="1070528"/>
    <lineage>
        <taxon>unclassified sequences</taxon>
        <taxon>metagenomes</taxon>
        <taxon>organismal metagenomes</taxon>
    </lineage>
</organism>
<proteinExistence type="predicted"/>
<accession>A0A6H1ZIH4</accession>
<dbReference type="EMBL" id="MT144054">
    <property type="protein sequence ID" value="QJA47726.1"/>
    <property type="molecule type" value="Genomic_DNA"/>
</dbReference>
<gene>
    <name evidence="1" type="ORF">TM448A00732_0016</name>
    <name evidence="2" type="ORF">TM448B00314_0016</name>
</gene>
<reference evidence="1" key="1">
    <citation type="submission" date="2020-03" db="EMBL/GenBank/DDBJ databases">
        <title>The deep terrestrial virosphere.</title>
        <authorList>
            <person name="Holmfeldt K."/>
            <person name="Nilsson E."/>
            <person name="Simone D."/>
            <person name="Lopez-Fernandez M."/>
            <person name="Wu X."/>
            <person name="de Brujin I."/>
            <person name="Lundin D."/>
            <person name="Andersson A."/>
            <person name="Bertilsson S."/>
            <person name="Dopson M."/>
        </authorList>
    </citation>
    <scope>NUCLEOTIDE SEQUENCE</scope>
    <source>
        <strain evidence="1">TM448A00732</strain>
        <strain evidence="2">TM448B00314</strain>
    </source>
</reference>
<evidence type="ECO:0000313" key="1">
    <source>
        <dbReference type="EMBL" id="QJA47726.1"/>
    </source>
</evidence>
<dbReference type="AlphaFoldDB" id="A0A6H1ZIH4"/>
<protein>
    <submittedName>
        <fullName evidence="1">Uncharacterized protein</fullName>
    </submittedName>
</protein>
<evidence type="ECO:0000313" key="2">
    <source>
        <dbReference type="EMBL" id="QJH94956.1"/>
    </source>
</evidence>
<name>A0A6H1ZIH4_9ZZZZ</name>